<organism evidence="2 3">
    <name type="scientific">Phycicoccus sonneratiae</name>
    <dbReference type="NCBI Taxonomy" id="2807628"/>
    <lineage>
        <taxon>Bacteria</taxon>
        <taxon>Bacillati</taxon>
        <taxon>Actinomycetota</taxon>
        <taxon>Actinomycetes</taxon>
        <taxon>Micrococcales</taxon>
        <taxon>Intrasporangiaceae</taxon>
        <taxon>Phycicoccus</taxon>
    </lineage>
</organism>
<gene>
    <name evidence="2" type="ORF">JQN70_11085</name>
</gene>
<sequence length="469" mass="49160">MTASPTSESVGMREKRSATGALWIAWGVCVALVAVVVRLRGQPDVDLWLHLRIGTELRSGRWFGVLPDPLALAADRPYLPTQWLAERAMVLVHEVAGVTGLHLVRALLLVALAGLLHAVARLWAGPVAAAVVATAAVLATSAAWGERPQLAGVVAAALALLLWCRTLVDGRARWALVPLSWVWATVHGSWPVGVAFGGLVLVALALERPRPPVRWGRVTAVLGATAVVPALTPLGPRLLLEPFAVGAAARAGVNEWRAPSPGNPLLVLVLLLAALVLVRLARSRRLDPAALLLTAAGVTLAATSVRTIALGALLLVPALARAHRAAIPREAVRREWWPAVAAGLVLLVVPGVVLGGPAGGPLPASVDAAVDRLPAGTPVAVDAYASGWVLWAHPGVRVLRDLRAEVYTPAAAAAYEDFERARPGWPAYADAHDVGAVVWRAGEPLDRALAADGGWTRTAAGDGWVLWTR</sequence>
<feature type="transmembrane region" description="Helical" evidence="1">
    <location>
        <begin position="122"/>
        <end position="143"/>
    </location>
</feature>
<comment type="caution">
    <text evidence="2">The sequence shown here is derived from an EMBL/GenBank/DDBJ whole genome shotgun (WGS) entry which is preliminary data.</text>
</comment>
<keyword evidence="1" id="KW-0472">Membrane</keyword>
<name>A0ABS2CM34_9MICO</name>
<accession>A0ABS2CM34</accession>
<dbReference type="Proteomes" id="UP001430172">
    <property type="component" value="Unassembled WGS sequence"/>
</dbReference>
<evidence type="ECO:0000313" key="3">
    <source>
        <dbReference type="Proteomes" id="UP001430172"/>
    </source>
</evidence>
<keyword evidence="1" id="KW-0812">Transmembrane</keyword>
<proteinExistence type="predicted"/>
<evidence type="ECO:0008006" key="4">
    <source>
        <dbReference type="Google" id="ProtNLM"/>
    </source>
</evidence>
<feature type="transmembrane region" description="Helical" evidence="1">
    <location>
        <begin position="336"/>
        <end position="355"/>
    </location>
</feature>
<feature type="transmembrane region" description="Helical" evidence="1">
    <location>
        <begin position="150"/>
        <end position="168"/>
    </location>
</feature>
<feature type="transmembrane region" description="Helical" evidence="1">
    <location>
        <begin position="20"/>
        <end position="39"/>
    </location>
</feature>
<dbReference type="EMBL" id="JAFDVD010000012">
    <property type="protein sequence ID" value="MBM6400932.1"/>
    <property type="molecule type" value="Genomic_DNA"/>
</dbReference>
<reference evidence="2" key="1">
    <citation type="submission" date="2021-02" db="EMBL/GenBank/DDBJ databases">
        <title>Phycicoccus sp. MQZ13P-5T, whole genome shotgun sequence.</title>
        <authorList>
            <person name="Tuo L."/>
        </authorList>
    </citation>
    <scope>NUCLEOTIDE SEQUENCE</scope>
    <source>
        <strain evidence="2">MQZ13P-5</strain>
    </source>
</reference>
<feature type="transmembrane region" description="Helical" evidence="1">
    <location>
        <begin position="188"/>
        <end position="206"/>
    </location>
</feature>
<feature type="transmembrane region" description="Helical" evidence="1">
    <location>
        <begin position="95"/>
        <end position="116"/>
    </location>
</feature>
<feature type="transmembrane region" description="Helical" evidence="1">
    <location>
        <begin position="260"/>
        <end position="278"/>
    </location>
</feature>
<protein>
    <recommendedName>
        <fullName evidence="4">Dolichyl-phosphate-mannose-protein mannosyltransferase</fullName>
    </recommendedName>
</protein>
<keyword evidence="3" id="KW-1185">Reference proteome</keyword>
<evidence type="ECO:0000313" key="2">
    <source>
        <dbReference type="EMBL" id="MBM6400932.1"/>
    </source>
</evidence>
<keyword evidence="1" id="KW-1133">Transmembrane helix</keyword>
<dbReference type="RefSeq" id="WP_204131402.1">
    <property type="nucleotide sequence ID" value="NZ_JAFDVD010000012.1"/>
</dbReference>
<feature type="transmembrane region" description="Helical" evidence="1">
    <location>
        <begin position="218"/>
        <end position="240"/>
    </location>
</feature>
<evidence type="ECO:0000256" key="1">
    <source>
        <dbReference type="SAM" id="Phobius"/>
    </source>
</evidence>
<feature type="transmembrane region" description="Helical" evidence="1">
    <location>
        <begin position="290"/>
        <end position="316"/>
    </location>
</feature>